<accession>A0A183VBR2</accession>
<reference evidence="1 2" key="2">
    <citation type="submission" date="2018-11" db="EMBL/GenBank/DDBJ databases">
        <authorList>
            <consortium name="Pathogen Informatics"/>
        </authorList>
    </citation>
    <scope>NUCLEOTIDE SEQUENCE [LARGE SCALE GENOMIC DNA]</scope>
</reference>
<dbReference type="Proteomes" id="UP000050794">
    <property type="component" value="Unassembled WGS sequence"/>
</dbReference>
<evidence type="ECO:0000313" key="1">
    <source>
        <dbReference type="EMBL" id="VDM49503.1"/>
    </source>
</evidence>
<name>A0A183VBR2_TOXCA</name>
<dbReference type="AlphaFoldDB" id="A0A183VBR2"/>
<dbReference type="WBParaSite" id="TCNE_0001818601-mRNA-1">
    <property type="protein sequence ID" value="TCNE_0001818601-mRNA-1"/>
    <property type="gene ID" value="TCNE_0001818601"/>
</dbReference>
<sequence>MTPVKVAQGCHACITNGNCSFVVTTAGKDLRDLLRRVDDDFVQNQRSNENGVGGVVAILTLTNEAVAKAVKKRSQMVKKNCTIEPNVSRHYFHAIKNDRGAILYSFIPIDVLHAQKYVQCSVYGNACEIFNAYNIQVPPVDPKLRQFNVGFWFQPNGTSKWDDDTPYSKELLPGFPLNMPQLTEYSCVNLDIKTGKPVMGDCALLYDVVVCEQRCVSLGYLTGTFAA</sequence>
<gene>
    <name evidence="1" type="ORF">TCNE_LOCUS18182</name>
</gene>
<evidence type="ECO:0000313" key="2">
    <source>
        <dbReference type="Proteomes" id="UP000050794"/>
    </source>
</evidence>
<protein>
    <submittedName>
        <fullName evidence="3">Crinkler (CRN) family protein</fullName>
    </submittedName>
</protein>
<organism evidence="2 3">
    <name type="scientific">Toxocara canis</name>
    <name type="common">Canine roundworm</name>
    <dbReference type="NCBI Taxonomy" id="6265"/>
    <lineage>
        <taxon>Eukaryota</taxon>
        <taxon>Metazoa</taxon>
        <taxon>Ecdysozoa</taxon>
        <taxon>Nematoda</taxon>
        <taxon>Chromadorea</taxon>
        <taxon>Rhabditida</taxon>
        <taxon>Spirurina</taxon>
        <taxon>Ascaridomorpha</taxon>
        <taxon>Ascaridoidea</taxon>
        <taxon>Toxocaridae</taxon>
        <taxon>Toxocara</taxon>
    </lineage>
</organism>
<dbReference type="EMBL" id="UYWY01025217">
    <property type="protein sequence ID" value="VDM49503.1"/>
    <property type="molecule type" value="Genomic_DNA"/>
</dbReference>
<reference evidence="3" key="1">
    <citation type="submission" date="2016-06" db="UniProtKB">
        <authorList>
            <consortium name="WormBaseParasite"/>
        </authorList>
    </citation>
    <scope>IDENTIFICATION</scope>
</reference>
<keyword evidence="2" id="KW-1185">Reference proteome</keyword>
<proteinExistence type="predicted"/>
<evidence type="ECO:0000313" key="3">
    <source>
        <dbReference type="WBParaSite" id="TCNE_0001818601-mRNA-1"/>
    </source>
</evidence>